<feature type="transmembrane region" description="Helical" evidence="2">
    <location>
        <begin position="98"/>
        <end position="116"/>
    </location>
</feature>
<dbReference type="EMBL" id="JARKIB010000177">
    <property type="protein sequence ID" value="KAJ7727732.1"/>
    <property type="molecule type" value="Genomic_DNA"/>
</dbReference>
<feature type="domain" description="DUF6534" evidence="3">
    <location>
        <begin position="176"/>
        <end position="262"/>
    </location>
</feature>
<dbReference type="Proteomes" id="UP001215598">
    <property type="component" value="Unassembled WGS sequence"/>
</dbReference>
<feature type="transmembrane region" description="Helical" evidence="2">
    <location>
        <begin position="57"/>
        <end position="78"/>
    </location>
</feature>
<feature type="transmembrane region" description="Helical" evidence="2">
    <location>
        <begin position="211"/>
        <end position="231"/>
    </location>
</feature>
<feature type="transmembrane region" description="Helical" evidence="2">
    <location>
        <begin position="237"/>
        <end position="258"/>
    </location>
</feature>
<name>A0AAD7MRK5_9AGAR</name>
<evidence type="ECO:0000313" key="4">
    <source>
        <dbReference type="EMBL" id="KAJ7727732.1"/>
    </source>
</evidence>
<dbReference type="AlphaFoldDB" id="A0AAD7MRK5"/>
<evidence type="ECO:0000259" key="3">
    <source>
        <dbReference type="Pfam" id="PF20152"/>
    </source>
</evidence>
<comment type="caution">
    <text evidence="4">The sequence shown here is derived from an EMBL/GenBank/DDBJ whole genome shotgun (WGS) entry which is preliminary data.</text>
</comment>
<dbReference type="PANTHER" id="PTHR40465">
    <property type="entry name" value="CHROMOSOME 1, WHOLE GENOME SHOTGUN SEQUENCE"/>
    <property type="match status" value="1"/>
</dbReference>
<organism evidence="4 5">
    <name type="scientific">Mycena metata</name>
    <dbReference type="NCBI Taxonomy" id="1033252"/>
    <lineage>
        <taxon>Eukaryota</taxon>
        <taxon>Fungi</taxon>
        <taxon>Dikarya</taxon>
        <taxon>Basidiomycota</taxon>
        <taxon>Agaricomycotina</taxon>
        <taxon>Agaricomycetes</taxon>
        <taxon>Agaricomycetidae</taxon>
        <taxon>Agaricales</taxon>
        <taxon>Marasmiineae</taxon>
        <taxon>Mycenaceae</taxon>
        <taxon>Mycena</taxon>
    </lineage>
</organism>
<proteinExistence type="predicted"/>
<feature type="region of interest" description="Disordered" evidence="1">
    <location>
        <begin position="292"/>
        <end position="323"/>
    </location>
</feature>
<feature type="transmembrane region" description="Helical" evidence="2">
    <location>
        <begin position="164"/>
        <end position="191"/>
    </location>
</feature>
<keyword evidence="2" id="KW-0812">Transmembrane</keyword>
<protein>
    <recommendedName>
        <fullName evidence="3">DUF6534 domain-containing protein</fullName>
    </recommendedName>
</protein>
<reference evidence="4" key="1">
    <citation type="submission" date="2023-03" db="EMBL/GenBank/DDBJ databases">
        <title>Massive genome expansion in bonnet fungi (Mycena s.s.) driven by repeated elements and novel gene families across ecological guilds.</title>
        <authorList>
            <consortium name="Lawrence Berkeley National Laboratory"/>
            <person name="Harder C.B."/>
            <person name="Miyauchi S."/>
            <person name="Viragh M."/>
            <person name="Kuo A."/>
            <person name="Thoen E."/>
            <person name="Andreopoulos B."/>
            <person name="Lu D."/>
            <person name="Skrede I."/>
            <person name="Drula E."/>
            <person name="Henrissat B."/>
            <person name="Morin E."/>
            <person name="Kohler A."/>
            <person name="Barry K."/>
            <person name="LaButti K."/>
            <person name="Morin E."/>
            <person name="Salamov A."/>
            <person name="Lipzen A."/>
            <person name="Mereny Z."/>
            <person name="Hegedus B."/>
            <person name="Baldrian P."/>
            <person name="Stursova M."/>
            <person name="Weitz H."/>
            <person name="Taylor A."/>
            <person name="Grigoriev I.V."/>
            <person name="Nagy L.G."/>
            <person name="Martin F."/>
            <person name="Kauserud H."/>
        </authorList>
    </citation>
    <scope>NUCLEOTIDE SEQUENCE</scope>
    <source>
        <strain evidence="4">CBHHK182m</strain>
    </source>
</reference>
<feature type="transmembrane region" description="Helical" evidence="2">
    <location>
        <begin position="13"/>
        <end position="36"/>
    </location>
</feature>
<keyword evidence="5" id="KW-1185">Reference proteome</keyword>
<evidence type="ECO:0000256" key="1">
    <source>
        <dbReference type="SAM" id="MobiDB-lite"/>
    </source>
</evidence>
<accession>A0AAD7MRK5</accession>
<evidence type="ECO:0000313" key="5">
    <source>
        <dbReference type="Proteomes" id="UP001215598"/>
    </source>
</evidence>
<sequence length="323" mass="36195">MEQYRPSINIIDFFLGAYQIGVFLFGIVTAQTYTYFVTFPEDSSKLKTLVREDKRTVIFLMTLSCEVAHILCIGHALFVDTISDYGHLERLADAAPKSIDMTIFAGIVTTCSQSFFTLRIYKLSNQLFLSIILEAVIFLRLVAVAVVTVAGLRMTSVGSYEAQWGWLLATTWGVGAGCDLTITGVLVTLLLRRRADGRKRTAMLVEKIITWTIETGMLTSACWITMLACFLTRKYTLLWLAVFAVTPGVFSNSLLASLNSRARLRTMNEISLPYVNWTTPVFIPTNGNASRASKQIEAEPQRNDREYDLHHSGRTEDETGIVR</sequence>
<dbReference type="PANTHER" id="PTHR40465:SF1">
    <property type="entry name" value="DUF6534 DOMAIN-CONTAINING PROTEIN"/>
    <property type="match status" value="1"/>
</dbReference>
<keyword evidence="2" id="KW-0472">Membrane</keyword>
<feature type="transmembrane region" description="Helical" evidence="2">
    <location>
        <begin position="128"/>
        <end position="152"/>
    </location>
</feature>
<dbReference type="InterPro" id="IPR045339">
    <property type="entry name" value="DUF6534"/>
</dbReference>
<dbReference type="Pfam" id="PF20152">
    <property type="entry name" value="DUF6534"/>
    <property type="match status" value="1"/>
</dbReference>
<gene>
    <name evidence="4" type="ORF">B0H16DRAFT_1428890</name>
</gene>
<keyword evidence="2" id="KW-1133">Transmembrane helix</keyword>
<feature type="compositionally biased region" description="Basic and acidic residues" evidence="1">
    <location>
        <begin position="294"/>
        <end position="317"/>
    </location>
</feature>
<evidence type="ECO:0000256" key="2">
    <source>
        <dbReference type="SAM" id="Phobius"/>
    </source>
</evidence>